<dbReference type="OrthoDB" id="10006899at2"/>
<keyword evidence="2" id="KW-1185">Reference proteome</keyword>
<accession>A0A2T0N2D9</accession>
<evidence type="ECO:0000313" key="2">
    <source>
        <dbReference type="Proteomes" id="UP000238312"/>
    </source>
</evidence>
<dbReference type="Proteomes" id="UP000238312">
    <property type="component" value="Unassembled WGS sequence"/>
</dbReference>
<protein>
    <submittedName>
        <fullName evidence="1">Uncharacterized protein</fullName>
    </submittedName>
</protein>
<gene>
    <name evidence="1" type="ORF">B0I32_106278</name>
</gene>
<dbReference type="AlphaFoldDB" id="A0A2T0N2D9"/>
<reference evidence="1 2" key="1">
    <citation type="submission" date="2018-03" db="EMBL/GenBank/DDBJ databases">
        <title>Genomic Encyclopedia of Type Strains, Phase III (KMG-III): the genomes of soil and plant-associated and newly described type strains.</title>
        <authorList>
            <person name="Whitman W."/>
        </authorList>
    </citation>
    <scope>NUCLEOTIDE SEQUENCE [LARGE SCALE GENOMIC DNA]</scope>
    <source>
        <strain evidence="1 2">CGMCC 4.7104</strain>
    </source>
</reference>
<comment type="caution">
    <text evidence="1">The sequence shown here is derived from an EMBL/GenBank/DDBJ whole genome shotgun (WGS) entry which is preliminary data.</text>
</comment>
<evidence type="ECO:0000313" key="1">
    <source>
        <dbReference type="EMBL" id="PRX66142.1"/>
    </source>
</evidence>
<proteinExistence type="predicted"/>
<name>A0A2T0N2D9_9ACTN</name>
<dbReference type="RefSeq" id="WP_106239745.1">
    <property type="nucleotide sequence ID" value="NZ_PVNG01000006.1"/>
</dbReference>
<sequence>MTSVLEEVGFDQEVAQLLDAGEPEVRRCIIMDNGAQCRHEVVIVLLLGCVHEHAGETPLCQYHVEDVAHGEIRCPLCFLVEKPHSCRLEVLAEITTLGERRVFEG</sequence>
<dbReference type="EMBL" id="PVNG01000006">
    <property type="protein sequence ID" value="PRX66142.1"/>
    <property type="molecule type" value="Genomic_DNA"/>
</dbReference>
<organism evidence="1 2">
    <name type="scientific">Nonomuraea fuscirosea</name>
    <dbReference type="NCBI Taxonomy" id="1291556"/>
    <lineage>
        <taxon>Bacteria</taxon>
        <taxon>Bacillati</taxon>
        <taxon>Actinomycetota</taxon>
        <taxon>Actinomycetes</taxon>
        <taxon>Streptosporangiales</taxon>
        <taxon>Streptosporangiaceae</taxon>
        <taxon>Nonomuraea</taxon>
    </lineage>
</organism>